<evidence type="ECO:0000313" key="4">
    <source>
        <dbReference type="Proteomes" id="UP000252004"/>
    </source>
</evidence>
<evidence type="ECO:0000313" key="3">
    <source>
        <dbReference type="EMBL" id="AXE24220.1"/>
    </source>
</evidence>
<dbReference type="InterPro" id="IPR011033">
    <property type="entry name" value="PRC_barrel-like_sf"/>
</dbReference>
<evidence type="ECO:0000259" key="2">
    <source>
        <dbReference type="Pfam" id="PF05239"/>
    </source>
</evidence>
<proteinExistence type="predicted"/>
<dbReference type="SUPFAM" id="SSF50346">
    <property type="entry name" value="PRC-barrel domain"/>
    <property type="match status" value="2"/>
</dbReference>
<gene>
    <name evidence="3" type="ORF">C0216_12820</name>
</gene>
<dbReference type="OrthoDB" id="4198549at2"/>
<dbReference type="Proteomes" id="UP000252004">
    <property type="component" value="Chromosome"/>
</dbReference>
<dbReference type="KEGG" id="sgz:C0216_12820"/>
<dbReference type="AlphaFoldDB" id="A0A344TZZ9"/>
<dbReference type="Pfam" id="PF05239">
    <property type="entry name" value="PRC"/>
    <property type="match status" value="1"/>
</dbReference>
<feature type="domain" description="PRC-barrel" evidence="2">
    <location>
        <begin position="81"/>
        <end position="129"/>
    </location>
</feature>
<evidence type="ECO:0000256" key="1">
    <source>
        <dbReference type="SAM" id="MobiDB-lite"/>
    </source>
</evidence>
<protein>
    <recommendedName>
        <fullName evidence="2">PRC-barrel domain-containing protein</fullName>
    </recommendedName>
</protein>
<name>A0A344TZZ9_9ACTN</name>
<keyword evidence="4" id="KW-1185">Reference proteome</keyword>
<dbReference type="Gene3D" id="2.30.30.240">
    <property type="entry name" value="PRC-barrel domain"/>
    <property type="match status" value="1"/>
</dbReference>
<reference evidence="3 4" key="1">
    <citation type="submission" date="2018-01" db="EMBL/GenBank/DDBJ databases">
        <title>Draft genome Sequence of streptomyces globosus LZH-48.</title>
        <authorList>
            <person name="Ran K."/>
            <person name="Li Z."/>
            <person name="Wei S."/>
            <person name="Dong R."/>
        </authorList>
    </citation>
    <scope>NUCLEOTIDE SEQUENCE [LARGE SCALE GENOMIC DNA]</scope>
    <source>
        <strain evidence="3 4">LZH-48</strain>
    </source>
</reference>
<sequence length="148" mass="15781">MKRFGEVLRMPVVVSDTAEQLGPVTGLVLAASPARVEALRMRSSRGDEFVPWEAVRSVGPDAVMVTRTTDSFAEADADGPYHDPRGKALFTDRGQRLGEVRECTFDESDGGLAGLTTEAGEVEGGRLLAVGDFAVVVKDEEAPPESTD</sequence>
<dbReference type="RefSeq" id="WP_114055402.1">
    <property type="nucleotide sequence ID" value="NZ_CP030862.1"/>
</dbReference>
<organism evidence="3 4">
    <name type="scientific">Streptomyces globosus</name>
    <dbReference type="NCBI Taxonomy" id="68209"/>
    <lineage>
        <taxon>Bacteria</taxon>
        <taxon>Bacillati</taxon>
        <taxon>Actinomycetota</taxon>
        <taxon>Actinomycetes</taxon>
        <taxon>Kitasatosporales</taxon>
        <taxon>Streptomycetaceae</taxon>
        <taxon>Streptomyces</taxon>
    </lineage>
</organism>
<feature type="region of interest" description="Disordered" evidence="1">
    <location>
        <begin position="74"/>
        <end position="93"/>
    </location>
</feature>
<dbReference type="InterPro" id="IPR027275">
    <property type="entry name" value="PRC-brl_dom"/>
</dbReference>
<dbReference type="EMBL" id="CP030862">
    <property type="protein sequence ID" value="AXE24220.1"/>
    <property type="molecule type" value="Genomic_DNA"/>
</dbReference>
<accession>A0A344TZZ9</accession>